<evidence type="ECO:0000313" key="2">
    <source>
        <dbReference type="EMBL" id="RAV12615.1"/>
    </source>
</evidence>
<dbReference type="RefSeq" id="WP_113035505.1">
    <property type="nucleotide sequence ID" value="NZ_QMFB01000032.1"/>
</dbReference>
<dbReference type="InterPro" id="IPR007569">
    <property type="entry name" value="DUF559"/>
</dbReference>
<protein>
    <recommendedName>
        <fullName evidence="1">DUF559 domain-containing protein</fullName>
    </recommendedName>
</protein>
<evidence type="ECO:0000313" key="3">
    <source>
        <dbReference type="Proteomes" id="UP000250369"/>
    </source>
</evidence>
<feature type="domain" description="DUF559" evidence="1">
    <location>
        <begin position="65"/>
        <end position="131"/>
    </location>
</feature>
<dbReference type="OrthoDB" id="2677830at2"/>
<dbReference type="Proteomes" id="UP000250369">
    <property type="component" value="Unassembled WGS sequence"/>
</dbReference>
<proteinExistence type="predicted"/>
<dbReference type="AlphaFoldDB" id="A0A329LXD2"/>
<dbReference type="EMBL" id="QMFB01000032">
    <property type="protein sequence ID" value="RAV12615.1"/>
    <property type="molecule type" value="Genomic_DNA"/>
</dbReference>
<reference evidence="2 3" key="1">
    <citation type="journal article" date="2009" name="Int. J. Syst. Evol. Microbiol.">
        <title>Paenibacillus contaminans sp. nov., isolated from a contaminated laboratory plate.</title>
        <authorList>
            <person name="Chou J.H."/>
            <person name="Lee J.H."/>
            <person name="Lin M.C."/>
            <person name="Chang P.S."/>
            <person name="Arun A.B."/>
            <person name="Young C.C."/>
            <person name="Chen W.M."/>
        </authorList>
    </citation>
    <scope>NUCLEOTIDE SEQUENCE [LARGE SCALE GENOMIC DNA]</scope>
    <source>
        <strain evidence="2 3">CKOBP-6</strain>
    </source>
</reference>
<keyword evidence="3" id="KW-1185">Reference proteome</keyword>
<dbReference type="Pfam" id="PF04480">
    <property type="entry name" value="DUF559"/>
    <property type="match status" value="1"/>
</dbReference>
<gene>
    <name evidence="2" type="ORF">DQG23_34075</name>
</gene>
<sequence>MTFEEAHSAFFQHHLARRTGERRGRLERGHRHAEKLFLQNVWWPLKGGFDGLHPEFEVLDWRNRAYFADFALLHGHVKIIIEIKGYASHVQDMDRQKYSNELNRETFLTAMGYTVVSFAYDDVEQRPELCIALLRMLLARFMPSKSPVARAILAEKETLRLAIQLARPIRPKDVDLHFEIDHRTAVNILQKLYAKGWLHPSIRGKGERVVQYELSRGVLDAFD</sequence>
<organism evidence="2 3">
    <name type="scientific">Paenibacillus contaminans</name>
    <dbReference type="NCBI Taxonomy" id="450362"/>
    <lineage>
        <taxon>Bacteria</taxon>
        <taxon>Bacillati</taxon>
        <taxon>Bacillota</taxon>
        <taxon>Bacilli</taxon>
        <taxon>Bacillales</taxon>
        <taxon>Paenibacillaceae</taxon>
        <taxon>Paenibacillus</taxon>
    </lineage>
</organism>
<accession>A0A329LXD2</accession>
<name>A0A329LXD2_9BACL</name>
<dbReference type="Gene3D" id="3.40.960.10">
    <property type="entry name" value="VSR Endonuclease"/>
    <property type="match status" value="1"/>
</dbReference>
<evidence type="ECO:0000259" key="1">
    <source>
        <dbReference type="Pfam" id="PF04480"/>
    </source>
</evidence>
<comment type="caution">
    <text evidence="2">The sequence shown here is derived from an EMBL/GenBank/DDBJ whole genome shotgun (WGS) entry which is preliminary data.</text>
</comment>